<keyword evidence="2" id="KW-1185">Reference proteome</keyword>
<dbReference type="EMBL" id="WHOA01000099">
    <property type="protein sequence ID" value="NOU72683.1"/>
    <property type="molecule type" value="Genomic_DNA"/>
</dbReference>
<proteinExistence type="predicted"/>
<comment type="caution">
    <text evidence="1">The sequence shown here is derived from an EMBL/GenBank/DDBJ whole genome shotgun (WGS) entry which is preliminary data.</text>
</comment>
<sequence length="158" mass="18699">MNLGKITVGLLSKLNLIPTNQCILPNGFYEYSWAEWLPLANITTLPQISYCVSKGLTREATVEYLYSHNAEHLFINFEEINRTFTSDHQRNEYFLFYFREYSIKIKLEENGMYYPSTMEEVIDLFLQLGFLIQNIDQFGYKTLDLIIRPFPKVSEHFK</sequence>
<evidence type="ECO:0000313" key="2">
    <source>
        <dbReference type="Proteomes" id="UP000616779"/>
    </source>
</evidence>
<accession>A0ABX1XY05</accession>
<name>A0ABX1XY05_9BACL</name>
<gene>
    <name evidence="1" type="ORF">GC098_14845</name>
</gene>
<evidence type="ECO:0000313" key="1">
    <source>
        <dbReference type="EMBL" id="NOU72683.1"/>
    </source>
</evidence>
<dbReference type="Proteomes" id="UP000616779">
    <property type="component" value="Unassembled WGS sequence"/>
</dbReference>
<protein>
    <submittedName>
        <fullName evidence="1">Uncharacterized protein</fullName>
    </submittedName>
</protein>
<reference evidence="1 2" key="1">
    <citation type="submission" date="2019-10" db="EMBL/GenBank/DDBJ databases">
        <title>Description of Paenibacillus terrestris sp. nov.</title>
        <authorList>
            <person name="Carlier A."/>
            <person name="Qi S."/>
        </authorList>
    </citation>
    <scope>NUCLEOTIDE SEQUENCE [LARGE SCALE GENOMIC DNA]</scope>
    <source>
        <strain evidence="1 2">LMG 31458</strain>
    </source>
</reference>
<organism evidence="1 2">
    <name type="scientific">Paenibacillus phytorum</name>
    <dbReference type="NCBI Taxonomy" id="2654977"/>
    <lineage>
        <taxon>Bacteria</taxon>
        <taxon>Bacillati</taxon>
        <taxon>Bacillota</taxon>
        <taxon>Bacilli</taxon>
        <taxon>Bacillales</taxon>
        <taxon>Paenibacillaceae</taxon>
        <taxon>Paenibacillus</taxon>
    </lineage>
</organism>
<dbReference type="RefSeq" id="WP_171643975.1">
    <property type="nucleotide sequence ID" value="NZ_WHOA01000099.1"/>
</dbReference>